<dbReference type="SUPFAM" id="SSF56436">
    <property type="entry name" value="C-type lectin-like"/>
    <property type="match status" value="1"/>
</dbReference>
<reference evidence="3" key="1">
    <citation type="journal article" date="2021" name="Mol. Ecol. Resour.">
        <title>Phylogenomic analyses of the genus Drosophila reveals genomic signals of climate adaptation.</title>
        <authorList>
            <person name="Li F."/>
            <person name="Rane R.V."/>
            <person name="Luria V."/>
            <person name="Xiong Z."/>
            <person name="Chen J."/>
            <person name="Li Z."/>
            <person name="Catullo R.A."/>
            <person name="Griffin P.C."/>
            <person name="Schiffer M."/>
            <person name="Pearce S."/>
            <person name="Lee S.F."/>
            <person name="McElroy K."/>
            <person name="Stocker A."/>
            <person name="Shirriffs J."/>
            <person name="Cockerell F."/>
            <person name="Coppin C."/>
            <person name="Sgro C.M."/>
            <person name="Karger A."/>
            <person name="Cain J.W."/>
            <person name="Weber J.A."/>
            <person name="Santpere G."/>
            <person name="Kirschner M.W."/>
            <person name="Hoffmann A.A."/>
            <person name="Oakeshott J.G."/>
            <person name="Zhang G."/>
        </authorList>
    </citation>
    <scope>NUCLEOTIDE SEQUENCE</scope>
    <source>
        <strain evidence="3">BGI-SZ-2011g</strain>
    </source>
</reference>
<dbReference type="Pfam" id="PF00059">
    <property type="entry name" value="Lectin_C"/>
    <property type="match status" value="1"/>
</dbReference>
<dbReference type="PROSITE" id="PS50041">
    <property type="entry name" value="C_TYPE_LECTIN_2"/>
    <property type="match status" value="1"/>
</dbReference>
<name>A0AAD4PK17_9MUSC</name>
<keyword evidence="1" id="KW-1015">Disulfide bond</keyword>
<gene>
    <name evidence="3" type="ORF">KR093_000639</name>
</gene>
<feature type="domain" description="C-type lectin" evidence="2">
    <location>
        <begin position="10"/>
        <end position="127"/>
    </location>
</feature>
<proteinExistence type="predicted"/>
<sequence length="139" mass="16099">MALIEPFEKMGSKYYYIENTRRVSWFSAVNKCQRMGGHLANLRTQDELTAIMQIKASTYWVDLTELSEKGTFRSFTTGEPKGIYPQWAANEPNNALKNEHCGQVYVSDKSVVLNDHPCETKYFFICEANLPRSIKIVYW</sequence>
<dbReference type="InterPro" id="IPR016187">
    <property type="entry name" value="CTDL_fold"/>
</dbReference>
<keyword evidence="4" id="KW-1185">Reference proteome</keyword>
<evidence type="ECO:0000313" key="3">
    <source>
        <dbReference type="EMBL" id="KAH8369698.1"/>
    </source>
</evidence>
<dbReference type="AlphaFoldDB" id="A0AAD4PK17"/>
<dbReference type="PANTHER" id="PTHR22803">
    <property type="entry name" value="MANNOSE, PHOSPHOLIPASE, LECTIN RECEPTOR RELATED"/>
    <property type="match status" value="1"/>
</dbReference>
<protein>
    <recommendedName>
        <fullName evidence="2">C-type lectin domain-containing protein</fullName>
    </recommendedName>
</protein>
<dbReference type="SMART" id="SM00034">
    <property type="entry name" value="CLECT"/>
    <property type="match status" value="1"/>
</dbReference>
<evidence type="ECO:0000256" key="1">
    <source>
        <dbReference type="ARBA" id="ARBA00023157"/>
    </source>
</evidence>
<dbReference type="Gene3D" id="3.10.100.10">
    <property type="entry name" value="Mannose-Binding Protein A, subunit A"/>
    <property type="match status" value="1"/>
</dbReference>
<dbReference type="InterPro" id="IPR018378">
    <property type="entry name" value="C-type_lectin_CS"/>
</dbReference>
<dbReference type="InterPro" id="IPR050111">
    <property type="entry name" value="C-type_lectin/snaclec_domain"/>
</dbReference>
<dbReference type="PROSITE" id="PS00615">
    <property type="entry name" value="C_TYPE_LECTIN_1"/>
    <property type="match status" value="1"/>
</dbReference>
<organism evidence="3 4">
    <name type="scientific">Drosophila rubida</name>
    <dbReference type="NCBI Taxonomy" id="30044"/>
    <lineage>
        <taxon>Eukaryota</taxon>
        <taxon>Metazoa</taxon>
        <taxon>Ecdysozoa</taxon>
        <taxon>Arthropoda</taxon>
        <taxon>Hexapoda</taxon>
        <taxon>Insecta</taxon>
        <taxon>Pterygota</taxon>
        <taxon>Neoptera</taxon>
        <taxon>Endopterygota</taxon>
        <taxon>Diptera</taxon>
        <taxon>Brachycera</taxon>
        <taxon>Muscomorpha</taxon>
        <taxon>Ephydroidea</taxon>
        <taxon>Drosophilidae</taxon>
        <taxon>Drosophila</taxon>
    </lineage>
</organism>
<dbReference type="InterPro" id="IPR016186">
    <property type="entry name" value="C-type_lectin-like/link_sf"/>
</dbReference>
<dbReference type="InterPro" id="IPR001304">
    <property type="entry name" value="C-type_lectin-like"/>
</dbReference>
<comment type="caution">
    <text evidence="3">The sequence shown here is derived from an EMBL/GenBank/DDBJ whole genome shotgun (WGS) entry which is preliminary data.</text>
</comment>
<accession>A0AAD4PK17</accession>
<dbReference type="CDD" id="cd00037">
    <property type="entry name" value="CLECT"/>
    <property type="match status" value="1"/>
</dbReference>
<evidence type="ECO:0000259" key="2">
    <source>
        <dbReference type="PROSITE" id="PS50041"/>
    </source>
</evidence>
<dbReference type="EMBL" id="JAJJHW010002585">
    <property type="protein sequence ID" value="KAH8369698.1"/>
    <property type="molecule type" value="Genomic_DNA"/>
</dbReference>
<dbReference type="Proteomes" id="UP001200034">
    <property type="component" value="Unassembled WGS sequence"/>
</dbReference>
<evidence type="ECO:0000313" key="4">
    <source>
        <dbReference type="Proteomes" id="UP001200034"/>
    </source>
</evidence>